<protein>
    <recommendedName>
        <fullName evidence="3">Type VI secretion system needle protein Hcp</fullName>
    </recommendedName>
</protein>
<dbReference type="AlphaFoldDB" id="A0A327NQV8"/>
<gene>
    <name evidence="1" type="ORF">HMF3257_28245</name>
</gene>
<evidence type="ECO:0000313" key="2">
    <source>
        <dbReference type="Proteomes" id="UP000249016"/>
    </source>
</evidence>
<keyword evidence="2" id="KW-1185">Reference proteome</keyword>
<evidence type="ECO:0008006" key="3">
    <source>
        <dbReference type="Google" id="ProtNLM"/>
    </source>
</evidence>
<dbReference type="EMBL" id="QLII01000001">
    <property type="protein sequence ID" value="RAI77105.1"/>
    <property type="molecule type" value="Genomic_DNA"/>
</dbReference>
<reference evidence="1 2" key="1">
    <citation type="submission" date="2018-06" db="EMBL/GenBank/DDBJ databases">
        <title>Spirosoma sp. HMF3257 Genome sequencing and assembly.</title>
        <authorList>
            <person name="Kang H."/>
            <person name="Cha I."/>
            <person name="Kim H."/>
            <person name="Kang J."/>
            <person name="Joh K."/>
        </authorList>
    </citation>
    <scope>NUCLEOTIDE SEQUENCE [LARGE SCALE GENOMIC DNA]</scope>
    <source>
        <strain evidence="1 2">HMF3257</strain>
    </source>
</reference>
<proteinExistence type="predicted"/>
<evidence type="ECO:0000313" key="1">
    <source>
        <dbReference type="EMBL" id="RAI77105.1"/>
    </source>
</evidence>
<organism evidence="1 2">
    <name type="scientific">Spirosoma telluris</name>
    <dbReference type="NCBI Taxonomy" id="2183553"/>
    <lineage>
        <taxon>Bacteria</taxon>
        <taxon>Pseudomonadati</taxon>
        <taxon>Bacteroidota</taxon>
        <taxon>Cytophagia</taxon>
        <taxon>Cytophagales</taxon>
        <taxon>Cytophagaceae</taxon>
        <taxon>Spirosoma</taxon>
    </lineage>
</organism>
<sequence>MPASAIAAYFNVAGIADTEVQKCFYELRRSIDQKGRPSSITQGGTITVEIVSSDTDSTLADWMANSYKEADGEIKFLDEKKSTLKEIKFQKARCVSFSERFDKTPDPSYPERPSMTLTLTISAEKINFSGAEHDNKWDDKA</sequence>
<dbReference type="Proteomes" id="UP000249016">
    <property type="component" value="Unassembled WGS sequence"/>
</dbReference>
<dbReference type="OrthoDB" id="955509at2"/>
<dbReference type="GO" id="GO:0033104">
    <property type="term" value="C:type VI protein secretion system complex"/>
    <property type="evidence" value="ECO:0007669"/>
    <property type="project" value="InterPro"/>
</dbReference>
<comment type="caution">
    <text evidence="1">The sequence shown here is derived from an EMBL/GenBank/DDBJ whole genome shotgun (WGS) entry which is preliminary data.</text>
</comment>
<accession>A0A327NQV8</accession>
<dbReference type="Pfam" id="PF17642">
    <property type="entry name" value="TssD"/>
    <property type="match status" value="1"/>
</dbReference>
<name>A0A327NQV8_9BACT</name>
<dbReference type="InterPro" id="IPR041408">
    <property type="entry name" value="Hcp_Tssd"/>
</dbReference>
<dbReference type="RefSeq" id="WP_111347296.1">
    <property type="nucleotide sequence ID" value="NZ_QLII01000001.1"/>
</dbReference>